<dbReference type="EMBL" id="BORQ01000002">
    <property type="protein sequence ID" value="GIO31046.1"/>
    <property type="molecule type" value="Genomic_DNA"/>
</dbReference>
<name>A0A920C9A8_9BACL</name>
<dbReference type="InterPro" id="IPR045851">
    <property type="entry name" value="AMP-bd_C_sf"/>
</dbReference>
<reference evidence="5" key="1">
    <citation type="submission" date="2021-03" db="EMBL/GenBank/DDBJ databases">
        <title>Antimicrobial resistance genes in bacteria isolated from Japanese honey, and their potential for conferring macrolide and lincosamide resistance in the American foulbrood pathogen Paenibacillus larvae.</title>
        <authorList>
            <person name="Okamoto M."/>
            <person name="Kumagai M."/>
            <person name="Kanamori H."/>
            <person name="Takamatsu D."/>
        </authorList>
    </citation>
    <scope>NUCLEOTIDE SEQUENCE</scope>
    <source>
        <strain evidence="5">J2TS6</strain>
    </source>
</reference>
<evidence type="ECO:0000259" key="4">
    <source>
        <dbReference type="Pfam" id="PF13193"/>
    </source>
</evidence>
<dbReference type="PROSITE" id="PS00455">
    <property type="entry name" value="AMP_BINDING"/>
    <property type="match status" value="1"/>
</dbReference>
<dbReference type="Gene3D" id="3.40.50.12780">
    <property type="entry name" value="N-terminal domain of ligase-like"/>
    <property type="match status" value="1"/>
</dbReference>
<evidence type="ECO:0000256" key="1">
    <source>
        <dbReference type="ARBA" id="ARBA00006432"/>
    </source>
</evidence>
<comment type="similarity">
    <text evidence="1">Belongs to the ATP-dependent AMP-binding enzyme family.</text>
</comment>
<comment type="caution">
    <text evidence="5">The sequence shown here is derived from an EMBL/GenBank/DDBJ whole genome shotgun (WGS) entry which is preliminary data.</text>
</comment>
<evidence type="ECO:0000313" key="6">
    <source>
        <dbReference type="Proteomes" id="UP000679779"/>
    </source>
</evidence>
<dbReference type="AlphaFoldDB" id="A0A920C9A8"/>
<evidence type="ECO:0000256" key="2">
    <source>
        <dbReference type="ARBA" id="ARBA00022598"/>
    </source>
</evidence>
<feature type="domain" description="AMP-dependent synthetase/ligase" evidence="3">
    <location>
        <begin position="9"/>
        <end position="352"/>
    </location>
</feature>
<keyword evidence="2" id="KW-0436">Ligase</keyword>
<dbReference type="InterPro" id="IPR020845">
    <property type="entry name" value="AMP-binding_CS"/>
</dbReference>
<dbReference type="InterPro" id="IPR025110">
    <property type="entry name" value="AMP-bd_C"/>
</dbReference>
<accession>A0A920C9A8</accession>
<proteinExistence type="inferred from homology"/>
<dbReference type="InterPro" id="IPR042099">
    <property type="entry name" value="ANL_N_sf"/>
</dbReference>
<evidence type="ECO:0000259" key="3">
    <source>
        <dbReference type="Pfam" id="PF00501"/>
    </source>
</evidence>
<dbReference type="Pfam" id="PF13193">
    <property type="entry name" value="AMP-binding_C"/>
    <property type="match status" value="1"/>
</dbReference>
<sequence>MNLVESILRHVARTPDKIALSYGRQSLTYGELAERIKKVAWGLRQDGLKHDMVAILSGNRLEFVEVFLGAVYAGCVPVPMDPKWSAHEITAVMRQCRPKMIFAENGFPAMPCPEEHDARLIVFSGKPGESYAAWIDGLEPRAAMDDTNEVLFLAFTSGTTGTPKGYMRTHQSWIKSLEATEEAFQLDMRHISAPGPLVHSLSLFALVQSLCSGATFHLVPSFDAGEVWELCARIPDVILFVVPTMIEAMMREPVCGRPRIQALISSGGKWPEASKKRSREIFGEARLYEYYGSSEASYISYLDVLADQKPNSVGKPFSGVDISIRDERFQELPPGQIGQLYVRSEMAFLGYHQLPEETAAVFRDGWLKLGDYAYVDQEGYLYLAGRAKNMIVSGGLNIFPEEIESVLLQLPAVEEAMVLGLPDEYWGERVTVLVKWSGRQRMSIDEIKSFCRRHLAAYKAPKQLITVERFLYTGSGKIARQAMKDYAKRVMS</sequence>
<dbReference type="PANTHER" id="PTHR43201:SF5">
    <property type="entry name" value="MEDIUM-CHAIN ACYL-COA LIGASE ACSF2, MITOCHONDRIAL"/>
    <property type="match status" value="1"/>
</dbReference>
<organism evidence="5 6">
    <name type="scientific">Paenibacillus albilobatus</name>
    <dbReference type="NCBI Taxonomy" id="2716884"/>
    <lineage>
        <taxon>Bacteria</taxon>
        <taxon>Bacillati</taxon>
        <taxon>Bacillota</taxon>
        <taxon>Bacilli</taxon>
        <taxon>Bacillales</taxon>
        <taxon>Paenibacillaceae</taxon>
        <taxon>Paenibacillus</taxon>
    </lineage>
</organism>
<dbReference type="SUPFAM" id="SSF56801">
    <property type="entry name" value="Acetyl-CoA synthetase-like"/>
    <property type="match status" value="1"/>
</dbReference>
<protein>
    <submittedName>
        <fullName evidence="5">Acyl-CoA synthetase</fullName>
    </submittedName>
</protein>
<dbReference type="Gene3D" id="3.30.300.30">
    <property type="match status" value="1"/>
</dbReference>
<dbReference type="GO" id="GO:0006631">
    <property type="term" value="P:fatty acid metabolic process"/>
    <property type="evidence" value="ECO:0007669"/>
    <property type="project" value="TreeGrafter"/>
</dbReference>
<dbReference type="GO" id="GO:0031956">
    <property type="term" value="F:medium-chain fatty acid-CoA ligase activity"/>
    <property type="evidence" value="ECO:0007669"/>
    <property type="project" value="TreeGrafter"/>
</dbReference>
<dbReference type="Proteomes" id="UP000679779">
    <property type="component" value="Unassembled WGS sequence"/>
</dbReference>
<dbReference type="PANTHER" id="PTHR43201">
    <property type="entry name" value="ACYL-COA SYNTHETASE"/>
    <property type="match status" value="1"/>
</dbReference>
<evidence type="ECO:0000313" key="5">
    <source>
        <dbReference type="EMBL" id="GIO31046.1"/>
    </source>
</evidence>
<keyword evidence="6" id="KW-1185">Reference proteome</keyword>
<dbReference type="RefSeq" id="WP_160044336.1">
    <property type="nucleotide sequence ID" value="NZ_BORQ01000002.1"/>
</dbReference>
<dbReference type="InterPro" id="IPR000873">
    <property type="entry name" value="AMP-dep_synth/lig_dom"/>
</dbReference>
<gene>
    <name evidence="5" type="primary">fadD</name>
    <name evidence="5" type="ORF">J2TS6_21870</name>
</gene>
<dbReference type="Pfam" id="PF00501">
    <property type="entry name" value="AMP-binding"/>
    <property type="match status" value="1"/>
</dbReference>
<feature type="domain" description="AMP-binding enzyme C-terminal" evidence="4">
    <location>
        <begin position="402"/>
        <end position="477"/>
    </location>
</feature>